<evidence type="ECO:0000256" key="1">
    <source>
        <dbReference type="SAM" id="MobiDB-lite"/>
    </source>
</evidence>
<feature type="compositionally biased region" description="Basic and acidic residues" evidence="1">
    <location>
        <begin position="439"/>
        <end position="453"/>
    </location>
</feature>
<reference evidence="2" key="1">
    <citation type="journal article" date="2021" name="J Fungi (Basel)">
        <title>Virulence traits and population genomics of the black yeast Aureobasidium melanogenum.</title>
        <authorList>
            <person name="Cernosa A."/>
            <person name="Sun X."/>
            <person name="Gostincar C."/>
            <person name="Fang C."/>
            <person name="Gunde-Cimerman N."/>
            <person name="Song Z."/>
        </authorList>
    </citation>
    <scope>NUCLEOTIDE SEQUENCE</scope>
    <source>
        <strain evidence="2">EXF-8016</strain>
    </source>
</reference>
<evidence type="ECO:0000313" key="2">
    <source>
        <dbReference type="EMBL" id="KAH0215924.1"/>
    </source>
</evidence>
<name>A0A9P8GBB7_AURME</name>
<feature type="region of interest" description="Disordered" evidence="1">
    <location>
        <begin position="413"/>
        <end position="453"/>
    </location>
</feature>
<feature type="region of interest" description="Disordered" evidence="1">
    <location>
        <begin position="181"/>
        <end position="262"/>
    </location>
</feature>
<sequence length="453" mass="51254">MTGLPDLLGQGPLDVSVIADVQRLRITQDPLSGMRLVHEHLHRGVLVMEIQIVKATTDSKSIKLDEHHRVAIIGQDFKTMGRVAMMTIGKSDGRALVSGGLDMGNLTIDQVHWCNGLAIKHVLKKTPKGKPGVVAAKRDLKDARKDLVKKLLDLIIDKEVDWSALDWRTFDGVIDEMQPYLRDKSAPKRRDHPVARKSTQVRVPPVKSKGSKRNDNKSSKLGAEDKSDTSEEEVKRIVRKKNSNTSTKKAKQTGPKETASTVEGLSDRFKAKSIFDVGQMQQAQNALPNFEVNMFGFLSVQEARRANDLTEVFLEPFRQKDAQDTEFVSLMNKAYPHAYFTQNILDAFYRLKKERVYEATYLEDVPEHVEWWRQAHVRPTAGKTLVAVQSTMPMPPFLKGFCRWALSLGAPRKRTGRNMRKDNEIAGNQTHGPFRQSQIKKEADTKPQYHQID</sequence>
<feature type="compositionally biased region" description="Polar residues" evidence="1">
    <location>
        <begin position="426"/>
        <end position="437"/>
    </location>
</feature>
<dbReference type="EMBL" id="JAHFYH010000068">
    <property type="protein sequence ID" value="KAH0215924.1"/>
    <property type="molecule type" value="Genomic_DNA"/>
</dbReference>
<dbReference type="Proteomes" id="UP000767238">
    <property type="component" value="Unassembled WGS sequence"/>
</dbReference>
<organism evidence="2 3">
    <name type="scientific">Aureobasidium melanogenum</name>
    <name type="common">Aureobasidium pullulans var. melanogenum</name>
    <dbReference type="NCBI Taxonomy" id="46634"/>
    <lineage>
        <taxon>Eukaryota</taxon>
        <taxon>Fungi</taxon>
        <taxon>Dikarya</taxon>
        <taxon>Ascomycota</taxon>
        <taxon>Pezizomycotina</taxon>
        <taxon>Dothideomycetes</taxon>
        <taxon>Dothideomycetidae</taxon>
        <taxon>Dothideales</taxon>
        <taxon>Saccotheciaceae</taxon>
        <taxon>Aureobasidium</taxon>
    </lineage>
</organism>
<evidence type="ECO:0000313" key="3">
    <source>
        <dbReference type="Proteomes" id="UP000767238"/>
    </source>
</evidence>
<dbReference type="OrthoDB" id="10304883at2759"/>
<feature type="compositionally biased region" description="Basic and acidic residues" evidence="1">
    <location>
        <begin position="181"/>
        <end position="194"/>
    </location>
</feature>
<proteinExistence type="predicted"/>
<protein>
    <submittedName>
        <fullName evidence="2">Uncharacterized protein</fullName>
    </submittedName>
</protein>
<gene>
    <name evidence="2" type="ORF">KCV03_g7826</name>
</gene>
<feature type="non-terminal residue" evidence="2">
    <location>
        <position position="453"/>
    </location>
</feature>
<comment type="caution">
    <text evidence="2">The sequence shown here is derived from an EMBL/GenBank/DDBJ whole genome shotgun (WGS) entry which is preliminary data.</text>
</comment>
<dbReference type="AlphaFoldDB" id="A0A9P8GBB7"/>
<feature type="compositionally biased region" description="Basic and acidic residues" evidence="1">
    <location>
        <begin position="212"/>
        <end position="236"/>
    </location>
</feature>
<reference evidence="2" key="2">
    <citation type="submission" date="2021-08" db="EMBL/GenBank/DDBJ databases">
        <authorList>
            <person name="Gostincar C."/>
            <person name="Sun X."/>
            <person name="Song Z."/>
            <person name="Gunde-Cimerman N."/>
        </authorList>
    </citation>
    <scope>NUCLEOTIDE SEQUENCE</scope>
    <source>
        <strain evidence="2">EXF-8016</strain>
    </source>
</reference>
<accession>A0A9P8GBB7</accession>